<evidence type="ECO:0000313" key="7">
    <source>
        <dbReference type="Proteomes" id="UP000809290"/>
    </source>
</evidence>
<evidence type="ECO:0000256" key="4">
    <source>
        <dbReference type="SAM" id="MobiDB-lite"/>
    </source>
</evidence>
<feature type="domain" description="Pseudouridine synthase RsuA/RluA-like" evidence="5">
    <location>
        <begin position="106"/>
        <end position="259"/>
    </location>
</feature>
<feature type="region of interest" description="Disordered" evidence="4">
    <location>
        <begin position="1"/>
        <end position="32"/>
    </location>
</feature>
<evidence type="ECO:0000256" key="3">
    <source>
        <dbReference type="ARBA" id="ARBA00033164"/>
    </source>
</evidence>
<dbReference type="SUPFAM" id="SSF55120">
    <property type="entry name" value="Pseudouridine synthase"/>
    <property type="match status" value="1"/>
</dbReference>
<keyword evidence="6" id="KW-0413">Isomerase</keyword>
<accession>A0ABS2SIA1</accession>
<dbReference type="RefSeq" id="WP_204514830.1">
    <property type="nucleotide sequence ID" value="NZ_JAFBCP010000001.1"/>
</dbReference>
<gene>
    <name evidence="6" type="ORF">JOE56_000670</name>
</gene>
<dbReference type="GO" id="GO:0160151">
    <property type="term" value="F:tRNA pseudouridine(32) synthase activity"/>
    <property type="evidence" value="ECO:0007669"/>
    <property type="project" value="UniProtKB-EC"/>
</dbReference>
<dbReference type="Pfam" id="PF00849">
    <property type="entry name" value="PseudoU_synth_2"/>
    <property type="match status" value="1"/>
</dbReference>
<dbReference type="EMBL" id="JAFBCP010000001">
    <property type="protein sequence ID" value="MBM7815976.1"/>
    <property type="molecule type" value="Genomic_DNA"/>
</dbReference>
<evidence type="ECO:0000256" key="1">
    <source>
        <dbReference type="ARBA" id="ARBA00000073"/>
    </source>
</evidence>
<sequence>MRSPLRPREGISATRLRAPGGNQTHSRQHEPVPATVRDWLLADFPDSREELDYIADPAGGGLVDENGRPVTLETPVTPGGFYFFHRIVPPEARVPFDVTVVHEDEHLLVVDKPHFLASTPNGRFVRECVVTRLRVERDEPDLVAIHRLDRVTAGLLILSRNPGTRGAYQRLFQDRKVDKTYEALAILPGDFDPAAFPRECESRIEKDKGTRGVREVDGPINARSRIEFSHVVGTYEGDPVGRFVLTPHTGKTHQLRVHMLGAGVPILGDPVYPHDLDQDPYDFSHPLRLCAVGLEFRDPLSGEERRFASRIKLSPNGAK</sequence>
<evidence type="ECO:0000259" key="5">
    <source>
        <dbReference type="Pfam" id="PF00849"/>
    </source>
</evidence>
<proteinExistence type="predicted"/>
<dbReference type="Proteomes" id="UP000809290">
    <property type="component" value="Unassembled WGS sequence"/>
</dbReference>
<evidence type="ECO:0000313" key="6">
    <source>
        <dbReference type="EMBL" id="MBM7815976.1"/>
    </source>
</evidence>
<protein>
    <recommendedName>
        <fullName evidence="2">RNA pseudouridylate synthase</fullName>
    </recommendedName>
    <alternativeName>
        <fullName evidence="3">RNA-uridine isomerase</fullName>
    </alternativeName>
</protein>
<dbReference type="InterPro" id="IPR050188">
    <property type="entry name" value="RluA_PseudoU_synthase"/>
</dbReference>
<keyword evidence="7" id="KW-1185">Reference proteome</keyword>
<dbReference type="Gene3D" id="3.30.2350.10">
    <property type="entry name" value="Pseudouridine synthase"/>
    <property type="match status" value="1"/>
</dbReference>
<dbReference type="InterPro" id="IPR006224">
    <property type="entry name" value="PsdUridine_synth_RluA-like_CS"/>
</dbReference>
<dbReference type="InterPro" id="IPR020103">
    <property type="entry name" value="PsdUridine_synth_cat_dom_sf"/>
</dbReference>
<dbReference type="PANTHER" id="PTHR21600:SF84">
    <property type="entry name" value="PSEUDOURIDINE SYNTHASE RSUA_RLUA-LIKE DOMAIN-CONTAINING PROTEIN"/>
    <property type="match status" value="1"/>
</dbReference>
<dbReference type="GO" id="GO:0160142">
    <property type="term" value="F:23S rRNA pseudouridine(746) synthase activity"/>
    <property type="evidence" value="ECO:0007669"/>
    <property type="project" value="UniProtKB-EC"/>
</dbReference>
<dbReference type="InterPro" id="IPR006145">
    <property type="entry name" value="PsdUridine_synth_RsuA/RluA"/>
</dbReference>
<evidence type="ECO:0000256" key="2">
    <source>
        <dbReference type="ARBA" id="ARBA00031870"/>
    </source>
</evidence>
<reference evidence="6 7" key="1">
    <citation type="submission" date="2021-01" db="EMBL/GenBank/DDBJ databases">
        <title>Sequencing the genomes of 1000 actinobacteria strains.</title>
        <authorList>
            <person name="Klenk H.-P."/>
        </authorList>
    </citation>
    <scope>NUCLEOTIDE SEQUENCE [LARGE SCALE GENOMIC DNA]</scope>
    <source>
        <strain evidence="6 7">DSM 13657</strain>
    </source>
</reference>
<comment type="catalytic activity">
    <reaction evidence="1">
        <text>a uridine in RNA = a pseudouridine in RNA</text>
        <dbReference type="Rhea" id="RHEA:48348"/>
        <dbReference type="Rhea" id="RHEA-COMP:12068"/>
        <dbReference type="Rhea" id="RHEA-COMP:12069"/>
        <dbReference type="ChEBI" id="CHEBI:65314"/>
        <dbReference type="ChEBI" id="CHEBI:65315"/>
    </reaction>
</comment>
<comment type="caution">
    <text evidence="6">The sequence shown here is derived from an EMBL/GenBank/DDBJ whole genome shotgun (WGS) entry which is preliminary data.</text>
</comment>
<dbReference type="PROSITE" id="PS01129">
    <property type="entry name" value="PSI_RLU"/>
    <property type="match status" value="1"/>
</dbReference>
<name>A0ABS2SIA1_9MICO</name>
<organism evidence="6 7">
    <name type="scientific">Brevibacterium paucivorans</name>
    <dbReference type="NCBI Taxonomy" id="170994"/>
    <lineage>
        <taxon>Bacteria</taxon>
        <taxon>Bacillati</taxon>
        <taxon>Actinomycetota</taxon>
        <taxon>Actinomycetes</taxon>
        <taxon>Micrococcales</taxon>
        <taxon>Brevibacteriaceae</taxon>
        <taxon>Brevibacterium</taxon>
    </lineage>
</organism>
<dbReference type="PANTHER" id="PTHR21600">
    <property type="entry name" value="MITOCHONDRIAL RNA PSEUDOURIDINE SYNTHASE"/>
    <property type="match status" value="1"/>
</dbReference>